<name>A0A0W0R566_9GAMM</name>
<accession>A0A0W0R566</accession>
<protein>
    <submittedName>
        <fullName evidence="1">Uncharacterized protein</fullName>
    </submittedName>
</protein>
<evidence type="ECO:0000313" key="2">
    <source>
        <dbReference type="Proteomes" id="UP000054859"/>
    </source>
</evidence>
<proteinExistence type="predicted"/>
<dbReference type="OrthoDB" id="5656547at2"/>
<dbReference type="RefSeq" id="WP_058461897.1">
    <property type="nucleotide sequence ID" value="NZ_CAAAHS010000005.1"/>
</dbReference>
<gene>
    <name evidence="1" type="ORF">Lade_0858</name>
</gene>
<dbReference type="STRING" id="45056.Lade_0858"/>
<sequence>MIDTEILLDKDASSAGSTKLKIIKKLTLIRMFGYNLATIEKEFSELDYDELKNFTLELGDKVIKNTLISSGSIDQYKEARAQFTSLISNLHQFFLVVFSAQLLQFYTIISDEDFFPQASFLEFQQFLSKNAYKFGELSNNLLFTEYQLIKIYNNLIQFTENSHQLEDFLKNAAGKIHLTNIKNISKQLTIIKDFLNKSIIEEPDNFFLHYLLFACSYTFAKLFELQFIIQEKIVTDKELHDLIDKQEYCLKMAKSALESIEDLNQFYTQRNKEPIKGLEFCLGQSLFHNFPQKDLAEIKNHLLELLVEHTQ</sequence>
<organism evidence="1 2">
    <name type="scientific">Legionella adelaidensis</name>
    <dbReference type="NCBI Taxonomy" id="45056"/>
    <lineage>
        <taxon>Bacteria</taxon>
        <taxon>Pseudomonadati</taxon>
        <taxon>Pseudomonadota</taxon>
        <taxon>Gammaproteobacteria</taxon>
        <taxon>Legionellales</taxon>
        <taxon>Legionellaceae</taxon>
        <taxon>Legionella</taxon>
    </lineage>
</organism>
<keyword evidence="2" id="KW-1185">Reference proteome</keyword>
<comment type="caution">
    <text evidence="1">The sequence shown here is derived from an EMBL/GenBank/DDBJ whole genome shotgun (WGS) entry which is preliminary data.</text>
</comment>
<dbReference type="EMBL" id="LNKA01000001">
    <property type="protein sequence ID" value="KTC66200.1"/>
    <property type="molecule type" value="Genomic_DNA"/>
</dbReference>
<dbReference type="Proteomes" id="UP000054859">
    <property type="component" value="Unassembled WGS sequence"/>
</dbReference>
<dbReference type="PATRIC" id="fig|45056.6.peg.888"/>
<evidence type="ECO:0000313" key="1">
    <source>
        <dbReference type="EMBL" id="KTC66200.1"/>
    </source>
</evidence>
<reference evidence="1 2" key="1">
    <citation type="submission" date="2015-11" db="EMBL/GenBank/DDBJ databases">
        <title>Identification of large and diverse effector repertoires of 38 Legionella species.</title>
        <authorList>
            <person name="Burstein D."/>
            <person name="Amaro F."/>
            <person name="Zusman T."/>
            <person name="Lifshitz Z."/>
            <person name="Cohen O."/>
            <person name="Gilbert J.A."/>
            <person name="Pupko T."/>
            <person name="Shuman H.A."/>
            <person name="Segal G."/>
        </authorList>
    </citation>
    <scope>NUCLEOTIDE SEQUENCE [LARGE SCALE GENOMIC DNA]</scope>
    <source>
        <strain evidence="1 2">1762-AUS-E</strain>
    </source>
</reference>
<dbReference type="AlphaFoldDB" id="A0A0W0R566"/>